<reference evidence="8" key="1">
    <citation type="submission" date="2020-04" db="EMBL/GenBank/DDBJ databases">
        <authorList>
            <person name="Alioto T."/>
            <person name="Alioto T."/>
            <person name="Gomez Garrido J."/>
        </authorList>
    </citation>
    <scope>NUCLEOTIDE SEQUENCE</scope>
    <source>
        <strain evidence="8">A484AB</strain>
    </source>
</reference>
<evidence type="ECO:0000256" key="2">
    <source>
        <dbReference type="ARBA" id="ARBA00004123"/>
    </source>
</evidence>
<evidence type="ECO:0000256" key="7">
    <source>
        <dbReference type="ARBA" id="ARBA00023242"/>
    </source>
</evidence>
<evidence type="ECO:0000256" key="1">
    <source>
        <dbReference type="ARBA" id="ARBA00001968"/>
    </source>
</evidence>
<evidence type="ECO:0000256" key="4">
    <source>
        <dbReference type="ARBA" id="ARBA00022722"/>
    </source>
</evidence>
<evidence type="ECO:0000256" key="6">
    <source>
        <dbReference type="ARBA" id="ARBA00022801"/>
    </source>
</evidence>
<gene>
    <name evidence="8" type="ORF">PACLA_8A066320</name>
</gene>
<organism evidence="8 9">
    <name type="scientific">Paramuricea clavata</name>
    <name type="common">Red gorgonian</name>
    <name type="synonym">Violescent sea-whip</name>
    <dbReference type="NCBI Taxonomy" id="317549"/>
    <lineage>
        <taxon>Eukaryota</taxon>
        <taxon>Metazoa</taxon>
        <taxon>Cnidaria</taxon>
        <taxon>Anthozoa</taxon>
        <taxon>Octocorallia</taxon>
        <taxon>Malacalcyonacea</taxon>
        <taxon>Plexauridae</taxon>
        <taxon>Paramuricea</taxon>
    </lineage>
</organism>
<evidence type="ECO:0000313" key="9">
    <source>
        <dbReference type="Proteomes" id="UP001152795"/>
    </source>
</evidence>
<keyword evidence="7" id="KW-0539">Nucleus</keyword>
<keyword evidence="9" id="KW-1185">Reference proteome</keyword>
<proteinExistence type="inferred from homology"/>
<evidence type="ECO:0000256" key="3">
    <source>
        <dbReference type="ARBA" id="ARBA00006958"/>
    </source>
</evidence>
<dbReference type="Proteomes" id="UP001152795">
    <property type="component" value="Unassembled WGS sequence"/>
</dbReference>
<protein>
    <submittedName>
        <fullName evidence="8">Uncharacterized protein</fullName>
    </submittedName>
</protein>
<evidence type="ECO:0000313" key="8">
    <source>
        <dbReference type="EMBL" id="CAB4010847.1"/>
    </source>
</evidence>
<dbReference type="OrthoDB" id="5968023at2759"/>
<keyword evidence="6" id="KW-0378">Hydrolase</keyword>
<keyword evidence="4" id="KW-0540">Nuclease</keyword>
<comment type="subcellular location">
    <subcellularLocation>
        <location evidence="2">Nucleus</location>
    </subcellularLocation>
</comment>
<comment type="caution">
    <text evidence="8">The sequence shown here is derived from an EMBL/GenBank/DDBJ whole genome shotgun (WGS) entry which is preliminary data.</text>
</comment>
<accession>A0A7D9IQB5</accession>
<dbReference type="PANTHER" id="PTHR22930:SF269">
    <property type="entry name" value="NUCLEASE HARBI1-LIKE PROTEIN"/>
    <property type="match status" value="1"/>
</dbReference>
<sequence>MSLERLEHLLNQVAPYIVKKKCNSRIPLSPGERLVVTLRYLATGDSQQSQAFNFRLGKSTVCNIIKETCSGLWNALSASYLKAPNSENKWKQIANEMFSQWDFPNCIGALDGKHVAIECPANSGSNFFNYKKFYSIVLMAMCDARYCFTLVDIGNNGRDNDAQIFNNSAMGKALSNNELNVPSCSSIDGHTLPYVVVSDEIFALKPWLLKPYGGKRLPQDNEIFNYRLSRCRRTIENSFGILAARWRIFRRPIKAKPETVDLIIKACLCLHNYLQLTYNAHYIPAGFVDAEDSTGNFIPGNWRNITMGDIGAMEAFTVGRANNRSSFEANEVRETFKKYFISREGSLSWQ</sequence>
<comment type="cofactor">
    <cofactor evidence="1">
        <name>a divalent metal cation</name>
        <dbReference type="ChEBI" id="CHEBI:60240"/>
    </cofactor>
</comment>
<dbReference type="GO" id="GO:0046872">
    <property type="term" value="F:metal ion binding"/>
    <property type="evidence" value="ECO:0007669"/>
    <property type="project" value="UniProtKB-KW"/>
</dbReference>
<dbReference type="EMBL" id="CACRXK020006930">
    <property type="protein sequence ID" value="CAB4010847.1"/>
    <property type="molecule type" value="Genomic_DNA"/>
</dbReference>
<dbReference type="Pfam" id="PF13359">
    <property type="entry name" value="DDE_Tnp_4"/>
    <property type="match status" value="1"/>
</dbReference>
<dbReference type="PANTHER" id="PTHR22930">
    <property type="match status" value="1"/>
</dbReference>
<dbReference type="AlphaFoldDB" id="A0A7D9IQB5"/>
<dbReference type="GO" id="GO:0005634">
    <property type="term" value="C:nucleus"/>
    <property type="evidence" value="ECO:0007669"/>
    <property type="project" value="UniProtKB-SubCell"/>
</dbReference>
<dbReference type="InterPro" id="IPR045249">
    <property type="entry name" value="HARBI1-like"/>
</dbReference>
<name>A0A7D9IQB5_PARCT</name>
<evidence type="ECO:0000256" key="5">
    <source>
        <dbReference type="ARBA" id="ARBA00022723"/>
    </source>
</evidence>
<feature type="non-terminal residue" evidence="8">
    <location>
        <position position="350"/>
    </location>
</feature>
<dbReference type="GO" id="GO:0016787">
    <property type="term" value="F:hydrolase activity"/>
    <property type="evidence" value="ECO:0007669"/>
    <property type="project" value="UniProtKB-KW"/>
</dbReference>
<dbReference type="InterPro" id="IPR027806">
    <property type="entry name" value="HARBI1_dom"/>
</dbReference>
<dbReference type="GO" id="GO:0004518">
    <property type="term" value="F:nuclease activity"/>
    <property type="evidence" value="ECO:0007669"/>
    <property type="project" value="UniProtKB-KW"/>
</dbReference>
<comment type="similarity">
    <text evidence="3">Belongs to the HARBI1 family.</text>
</comment>
<keyword evidence="5" id="KW-0479">Metal-binding</keyword>